<gene>
    <name evidence="3" type="ORF">IMCC12053_609</name>
</gene>
<dbReference type="Proteomes" id="UP000064920">
    <property type="component" value="Chromosome"/>
</dbReference>
<evidence type="ECO:0000313" key="4">
    <source>
        <dbReference type="Proteomes" id="UP000064920"/>
    </source>
</evidence>
<name>A0A0N7HI90_9RHOB</name>
<keyword evidence="4" id="KW-1185">Reference proteome</keyword>
<reference evidence="3 4" key="1">
    <citation type="submission" date="2015-05" db="EMBL/GenBank/DDBJ databases">
        <authorList>
            <person name="Wang D.B."/>
            <person name="Wang M."/>
        </authorList>
    </citation>
    <scope>NUCLEOTIDE SEQUENCE [LARGE SCALE GENOMIC DNA]</scope>
    <source>
        <strain evidence="3 4">IMCC 12053</strain>
    </source>
</reference>
<dbReference type="InterPro" id="IPR045599">
    <property type="entry name" value="DUF6456"/>
</dbReference>
<dbReference type="EC" id="1.4.1.13" evidence="3"/>
<accession>A0A0N7HI90</accession>
<proteinExistence type="predicted"/>
<dbReference type="AlphaFoldDB" id="A0A0N7HI90"/>
<dbReference type="Pfam" id="PF20057">
    <property type="entry name" value="DUF6456"/>
    <property type="match status" value="1"/>
</dbReference>
<evidence type="ECO:0000313" key="3">
    <source>
        <dbReference type="EMBL" id="ALI54557.1"/>
    </source>
</evidence>
<protein>
    <submittedName>
        <fullName evidence="3">Glutamate synthase [NADPH] large chain</fullName>
        <ecNumber evidence="3">1.4.1.13</ecNumber>
    </submittedName>
</protein>
<feature type="domain" description="DUF6456" evidence="2">
    <location>
        <begin position="249"/>
        <end position="383"/>
    </location>
</feature>
<keyword evidence="3" id="KW-0560">Oxidoreductase</keyword>
<evidence type="ECO:0000259" key="2">
    <source>
        <dbReference type="Pfam" id="PF20057"/>
    </source>
</evidence>
<organism evidence="3 4">
    <name type="scientific">Celeribacter marinus</name>
    <dbReference type="NCBI Taxonomy" id="1397108"/>
    <lineage>
        <taxon>Bacteria</taxon>
        <taxon>Pseudomonadati</taxon>
        <taxon>Pseudomonadota</taxon>
        <taxon>Alphaproteobacteria</taxon>
        <taxon>Rhodobacterales</taxon>
        <taxon>Roseobacteraceae</taxon>
        <taxon>Celeribacter</taxon>
    </lineage>
</organism>
<dbReference type="RefSeq" id="WP_062215581.1">
    <property type="nucleotide sequence ID" value="NZ_CP012023.1"/>
</dbReference>
<dbReference type="STRING" id="1397108.IMCC12053_609"/>
<dbReference type="EMBL" id="CP012023">
    <property type="protein sequence ID" value="ALI54557.1"/>
    <property type="molecule type" value="Genomic_DNA"/>
</dbReference>
<evidence type="ECO:0000256" key="1">
    <source>
        <dbReference type="SAM" id="MobiDB-lite"/>
    </source>
</evidence>
<feature type="region of interest" description="Disordered" evidence="1">
    <location>
        <begin position="80"/>
        <end position="102"/>
    </location>
</feature>
<dbReference type="PATRIC" id="fig|1397108.4.peg.630"/>
<sequence length="392" mass="42895">MSDHAKHSHTHHTEQAAMPVWVPKDAQRYLAHTEGGLSIRALARTHGCAPSTIMRQVRRIEQKRDDPLVDEALEQLRSASLTSGASDAAHLSHRRSSARPHKEAHLMENRHTSPVSQGDAQACDDLTLEREGRRILRRLSEPQACLAVAKDMDKAVVVRELSDGRTTRTAILDRSVAQMLALKGWIEAQVKGKITRYTITAAGRTAYREFLAVDESARAGVANGSGEGRDGWLGAGMTGLDPRKGTQTRYTAIESPVLVLARRRDKDGTLFLRPEVVAAAERLREDFELSQIGMETPPDWDAFLAGGARAWSDRECHGFGAGAARARVAAALDELGAGLGDVALRCCCRLEGMEAAEQCLGWSARSGKIVLRIALERLKRHYDRAGYSNLIG</sequence>
<dbReference type="KEGG" id="cmar:IMCC12053_609"/>
<dbReference type="GO" id="GO:0004355">
    <property type="term" value="F:glutamate synthase (NADPH) activity"/>
    <property type="evidence" value="ECO:0007669"/>
    <property type="project" value="UniProtKB-EC"/>
</dbReference>